<name>A0A543I417_9MICO</name>
<evidence type="ECO:0000313" key="1">
    <source>
        <dbReference type="EMBL" id="TQM65342.1"/>
    </source>
</evidence>
<proteinExistence type="predicted"/>
<evidence type="ECO:0000313" key="2">
    <source>
        <dbReference type="Proteomes" id="UP000318331"/>
    </source>
</evidence>
<accession>A0A543I417</accession>
<dbReference type="EMBL" id="VFPN01000001">
    <property type="protein sequence ID" value="TQM65342.1"/>
    <property type="molecule type" value="Genomic_DNA"/>
</dbReference>
<sequence>MILLPQCGGIMLGALTVGRYDRIIQAILTQRSVSAVIRETSTPIRPPTHSTDYTLVREEPTKPRPNQTVSDTILHQSLTVAKDVFEWSSQRTSESS</sequence>
<dbReference type="AlphaFoldDB" id="A0A543I417"/>
<comment type="caution">
    <text evidence="1">The sequence shown here is derived from an EMBL/GenBank/DDBJ whole genome shotgun (WGS) entry which is preliminary data.</text>
</comment>
<keyword evidence="2" id="KW-1185">Reference proteome</keyword>
<organism evidence="1 2">
    <name type="scientific">Klugiella xanthotipulae</name>
    <dbReference type="NCBI Taxonomy" id="244735"/>
    <lineage>
        <taxon>Bacteria</taxon>
        <taxon>Bacillati</taxon>
        <taxon>Actinomycetota</taxon>
        <taxon>Actinomycetes</taxon>
        <taxon>Micrococcales</taxon>
        <taxon>Microbacteriaceae</taxon>
        <taxon>Klugiella</taxon>
    </lineage>
</organism>
<reference evidence="1 2" key="1">
    <citation type="submission" date="2019-06" db="EMBL/GenBank/DDBJ databases">
        <title>Sequencing the genomes of 1000 actinobacteria strains.</title>
        <authorList>
            <person name="Klenk H.-P."/>
        </authorList>
    </citation>
    <scope>NUCLEOTIDE SEQUENCE [LARGE SCALE GENOMIC DNA]</scope>
    <source>
        <strain evidence="1 2">DSM 18031</strain>
    </source>
</reference>
<protein>
    <submittedName>
        <fullName evidence="1">Uncharacterized protein</fullName>
    </submittedName>
</protein>
<gene>
    <name evidence="1" type="ORF">FB466_0139</name>
</gene>
<dbReference type="Proteomes" id="UP000318331">
    <property type="component" value="Unassembled WGS sequence"/>
</dbReference>